<sequence>MPTRNINLTDHYAQYVENALTSGRYKNASEVVRAGLRLLERQESEDAAKIEALRAAFNVGENAYRSGDTVRLESDEDIDRVFSEIATEVDLVR</sequence>
<organism evidence="3 4">
    <name type="scientific">Thalassospira xiamenensis</name>
    <dbReference type="NCBI Taxonomy" id="220697"/>
    <lineage>
        <taxon>Bacteria</taxon>
        <taxon>Pseudomonadati</taxon>
        <taxon>Pseudomonadota</taxon>
        <taxon>Alphaproteobacteria</taxon>
        <taxon>Rhodospirillales</taxon>
        <taxon>Thalassospiraceae</taxon>
        <taxon>Thalassospira</taxon>
    </lineage>
</organism>
<gene>
    <name evidence="3" type="ORF">SAMN05428964_104359</name>
</gene>
<dbReference type="GO" id="GO:0006355">
    <property type="term" value="P:regulation of DNA-templated transcription"/>
    <property type="evidence" value="ECO:0007669"/>
    <property type="project" value="InterPro"/>
</dbReference>
<dbReference type="Proteomes" id="UP000219068">
    <property type="component" value="Unassembled WGS sequence"/>
</dbReference>
<dbReference type="EMBL" id="OBMM01000004">
    <property type="protein sequence ID" value="SOC24600.1"/>
    <property type="molecule type" value="Genomic_DNA"/>
</dbReference>
<accession>A0A285TP41</accession>
<proteinExistence type="inferred from homology"/>
<evidence type="ECO:0000256" key="1">
    <source>
        <dbReference type="ARBA" id="ARBA00008580"/>
    </source>
</evidence>
<dbReference type="NCBIfam" id="TIGR02606">
    <property type="entry name" value="antidote_CC2985"/>
    <property type="match status" value="1"/>
</dbReference>
<dbReference type="PANTHER" id="PTHR36582">
    <property type="entry name" value="ANTITOXIN PARD"/>
    <property type="match status" value="1"/>
</dbReference>
<name>A0A285TP41_9PROT</name>
<dbReference type="Gene3D" id="6.10.10.120">
    <property type="entry name" value="Antitoxin ParD1-like"/>
    <property type="match status" value="1"/>
</dbReference>
<evidence type="ECO:0000313" key="3">
    <source>
        <dbReference type="EMBL" id="SOC24600.1"/>
    </source>
</evidence>
<dbReference type="RefSeq" id="WP_097052522.1">
    <property type="nucleotide sequence ID" value="NZ_OBMM01000004.1"/>
</dbReference>
<dbReference type="Pfam" id="PF03693">
    <property type="entry name" value="ParD_antitoxin"/>
    <property type="match status" value="1"/>
</dbReference>
<dbReference type="InterPro" id="IPR010985">
    <property type="entry name" value="Ribbon_hlx_hlx"/>
</dbReference>
<dbReference type="AlphaFoldDB" id="A0A285TP41"/>
<reference evidence="3 4" key="1">
    <citation type="submission" date="2017-08" db="EMBL/GenBank/DDBJ databases">
        <authorList>
            <person name="de Groot N.N."/>
        </authorList>
    </citation>
    <scope>NUCLEOTIDE SEQUENCE [LARGE SCALE GENOMIC DNA]</scope>
    <source>
        <strain evidence="3 4">USBA 78</strain>
    </source>
</reference>
<dbReference type="InterPro" id="IPR038296">
    <property type="entry name" value="ParD_sf"/>
</dbReference>
<dbReference type="InterPro" id="IPR022789">
    <property type="entry name" value="ParD"/>
</dbReference>
<comment type="similarity">
    <text evidence="1">Belongs to the ParD antitoxin family.</text>
</comment>
<evidence type="ECO:0000256" key="2">
    <source>
        <dbReference type="ARBA" id="ARBA00022649"/>
    </source>
</evidence>
<evidence type="ECO:0000313" key="4">
    <source>
        <dbReference type="Proteomes" id="UP000219068"/>
    </source>
</evidence>
<dbReference type="PANTHER" id="PTHR36582:SF2">
    <property type="entry name" value="ANTITOXIN PARD"/>
    <property type="match status" value="1"/>
</dbReference>
<protein>
    <submittedName>
        <fullName evidence="3">Antitoxin ParD1/3/4</fullName>
    </submittedName>
</protein>
<dbReference type="SUPFAM" id="SSF47598">
    <property type="entry name" value="Ribbon-helix-helix"/>
    <property type="match status" value="1"/>
</dbReference>
<keyword evidence="2" id="KW-1277">Toxin-antitoxin system</keyword>